<dbReference type="SUPFAM" id="SSF54285">
    <property type="entry name" value="MoaD/ThiS"/>
    <property type="match status" value="1"/>
</dbReference>
<keyword evidence="5" id="KW-1185">Reference proteome</keyword>
<dbReference type="InterPro" id="IPR016155">
    <property type="entry name" value="Mopterin_synth/thiamin_S_b"/>
</dbReference>
<dbReference type="CDD" id="cd00754">
    <property type="entry name" value="Ubl_MoaD"/>
    <property type="match status" value="1"/>
</dbReference>
<dbReference type="PANTHER" id="PTHR33359:SF1">
    <property type="entry name" value="MOLYBDOPTERIN SYNTHASE SULFUR CARRIER SUBUNIT"/>
    <property type="match status" value="1"/>
</dbReference>
<evidence type="ECO:0000256" key="2">
    <source>
        <dbReference type="ARBA" id="ARBA00024200"/>
    </source>
</evidence>
<evidence type="ECO:0000313" key="5">
    <source>
        <dbReference type="Proteomes" id="UP001628193"/>
    </source>
</evidence>
<dbReference type="InterPro" id="IPR003749">
    <property type="entry name" value="ThiS/MoaD-like"/>
</dbReference>
<dbReference type="Gene3D" id="3.10.20.30">
    <property type="match status" value="1"/>
</dbReference>
<comment type="similarity">
    <text evidence="2">Belongs to the MoaD family.</text>
</comment>
<keyword evidence="1" id="KW-0547">Nucleotide-binding</keyword>
<name>A0ABQ0CAH4_9PROT</name>
<dbReference type="Proteomes" id="UP001628193">
    <property type="component" value="Unassembled WGS sequence"/>
</dbReference>
<dbReference type="InterPro" id="IPR044672">
    <property type="entry name" value="MOCS2A"/>
</dbReference>
<accession>A0ABQ0CAH4</accession>
<dbReference type="NCBIfam" id="TIGR01682">
    <property type="entry name" value="moaD"/>
    <property type="match status" value="1"/>
</dbReference>
<reference evidence="4 5" key="2">
    <citation type="submission" date="2024-09" db="EMBL/GenBank/DDBJ databases">
        <title>Draft genome sequence of Candidatus Magnetaquicoccaceae bacterium FCR-1.</title>
        <authorList>
            <person name="Shimoshige H."/>
            <person name="Shimamura S."/>
            <person name="Taoka A."/>
            <person name="Kobayashi H."/>
            <person name="Maekawa T."/>
        </authorList>
    </citation>
    <scope>NUCLEOTIDE SEQUENCE [LARGE SCALE GENOMIC DNA]</scope>
    <source>
        <strain evidence="4 5">FCR-1</strain>
    </source>
</reference>
<evidence type="ECO:0000256" key="3">
    <source>
        <dbReference type="ARBA" id="ARBA00024247"/>
    </source>
</evidence>
<dbReference type="InterPro" id="IPR012675">
    <property type="entry name" value="Beta-grasp_dom_sf"/>
</dbReference>
<organism evidence="4 5">
    <name type="scientific">Candidatus Magnetaquiglobus chichijimensis</name>
    <dbReference type="NCBI Taxonomy" id="3141448"/>
    <lineage>
        <taxon>Bacteria</taxon>
        <taxon>Pseudomonadati</taxon>
        <taxon>Pseudomonadota</taxon>
        <taxon>Magnetococcia</taxon>
        <taxon>Magnetococcales</taxon>
        <taxon>Candidatus Magnetaquicoccaceae</taxon>
        <taxon>Candidatus Magnetaquiglobus</taxon>
    </lineage>
</organism>
<evidence type="ECO:0000256" key="1">
    <source>
        <dbReference type="ARBA" id="ARBA00022741"/>
    </source>
</evidence>
<reference evidence="4 5" key="1">
    <citation type="submission" date="2024-05" db="EMBL/GenBank/DDBJ databases">
        <authorList>
            <consortium name="Candidatus Magnetaquicoccaceae bacterium FCR-1 genome sequencing consortium"/>
            <person name="Shimoshige H."/>
            <person name="Shimamura S."/>
            <person name="Taoka A."/>
            <person name="Kobayashi H."/>
            <person name="Maekawa T."/>
        </authorList>
    </citation>
    <scope>NUCLEOTIDE SEQUENCE [LARGE SCALE GENOMIC DNA]</scope>
    <source>
        <strain evidence="4 5">FCR-1</strain>
    </source>
</reference>
<comment type="caution">
    <text evidence="4">The sequence shown here is derived from an EMBL/GenBank/DDBJ whole genome shotgun (WGS) entry which is preliminary data.</text>
</comment>
<protein>
    <recommendedName>
        <fullName evidence="3">Molybdopterin synthase sulfur carrier subunit</fullName>
    </recommendedName>
</protein>
<evidence type="ECO:0000313" key="4">
    <source>
        <dbReference type="EMBL" id="GAB0057710.1"/>
    </source>
</evidence>
<dbReference type="EMBL" id="BAAFGK010000004">
    <property type="protein sequence ID" value="GAB0057710.1"/>
    <property type="molecule type" value="Genomic_DNA"/>
</dbReference>
<dbReference type="Pfam" id="PF02597">
    <property type="entry name" value="ThiS"/>
    <property type="match status" value="1"/>
</dbReference>
<gene>
    <name evidence="4" type="primary">moaD</name>
    <name evidence="4" type="ORF">SIID45300_02042</name>
</gene>
<dbReference type="RefSeq" id="WP_420905403.1">
    <property type="nucleotide sequence ID" value="NZ_BAAFGK010000004.1"/>
</dbReference>
<dbReference type="PANTHER" id="PTHR33359">
    <property type="entry name" value="MOLYBDOPTERIN SYNTHASE SULFUR CARRIER SUBUNIT"/>
    <property type="match status" value="1"/>
</dbReference>
<proteinExistence type="inferred from homology"/>
<sequence length="83" mass="8984">MALLRYFSWVREKIGVASESISLPEEVTTVAALRAFLATRTAAHAELLHHPTLRIAVNQRYAQPGDPVADSDEVAIFPPVSGG</sequence>